<name>A0A9P4QKN0_9PLEO</name>
<sequence length="226" mass="24688">MSLKRTISISQLSDDEMPTAFTVVSKSFGHDAPFIDNFFPLHDTPSGQMQGTKRLASWKNSSPSSTFLKAELSAGNEAGGGGTIVGIAVWTLMDEAPPTELSQVADTETLDGVWPDGSDREFMARLWKKYVVPRTQAIAESGGVLELLAVHPHFQRLGAGAALVEWGTSRADATRRKAIVEGTPVGRFLYERCGFLAEIEEMDLDAGEEFAQRKLPKLIFLTRNAK</sequence>
<dbReference type="CDD" id="cd04301">
    <property type="entry name" value="NAT_SF"/>
    <property type="match status" value="1"/>
</dbReference>
<dbReference type="PANTHER" id="PTHR42791">
    <property type="entry name" value="GNAT FAMILY ACETYLTRANSFERASE"/>
    <property type="match status" value="1"/>
</dbReference>
<dbReference type="Gene3D" id="3.40.630.30">
    <property type="match status" value="1"/>
</dbReference>
<dbReference type="AlphaFoldDB" id="A0A9P4QKN0"/>
<dbReference type="PROSITE" id="PS51186">
    <property type="entry name" value="GNAT"/>
    <property type="match status" value="1"/>
</dbReference>
<organism evidence="2 3">
    <name type="scientific">Polyplosphaeria fusca</name>
    <dbReference type="NCBI Taxonomy" id="682080"/>
    <lineage>
        <taxon>Eukaryota</taxon>
        <taxon>Fungi</taxon>
        <taxon>Dikarya</taxon>
        <taxon>Ascomycota</taxon>
        <taxon>Pezizomycotina</taxon>
        <taxon>Dothideomycetes</taxon>
        <taxon>Pleosporomycetidae</taxon>
        <taxon>Pleosporales</taxon>
        <taxon>Tetraplosphaeriaceae</taxon>
        <taxon>Polyplosphaeria</taxon>
    </lineage>
</organism>
<dbReference type="PANTHER" id="PTHR42791:SF14">
    <property type="entry name" value="N-ACETYLTRANSFERASE DOMAIN-CONTAINING PROTEIN"/>
    <property type="match status" value="1"/>
</dbReference>
<proteinExistence type="predicted"/>
<gene>
    <name evidence="2" type="ORF">EJ04DRAFT_530078</name>
</gene>
<accession>A0A9P4QKN0</accession>
<dbReference type="InterPro" id="IPR000182">
    <property type="entry name" value="GNAT_dom"/>
</dbReference>
<dbReference type="InterPro" id="IPR052523">
    <property type="entry name" value="Trichothecene_AcTrans"/>
</dbReference>
<feature type="domain" description="N-acetyltransferase" evidence="1">
    <location>
        <begin position="91"/>
        <end position="216"/>
    </location>
</feature>
<dbReference type="SUPFAM" id="SSF55729">
    <property type="entry name" value="Acyl-CoA N-acyltransferases (Nat)"/>
    <property type="match status" value="1"/>
</dbReference>
<evidence type="ECO:0000313" key="2">
    <source>
        <dbReference type="EMBL" id="KAF2726664.1"/>
    </source>
</evidence>
<dbReference type="InterPro" id="IPR016181">
    <property type="entry name" value="Acyl_CoA_acyltransferase"/>
</dbReference>
<comment type="caution">
    <text evidence="2">The sequence shown here is derived from an EMBL/GenBank/DDBJ whole genome shotgun (WGS) entry which is preliminary data.</text>
</comment>
<evidence type="ECO:0000259" key="1">
    <source>
        <dbReference type="PROSITE" id="PS51186"/>
    </source>
</evidence>
<dbReference type="GO" id="GO:0016747">
    <property type="term" value="F:acyltransferase activity, transferring groups other than amino-acyl groups"/>
    <property type="evidence" value="ECO:0007669"/>
    <property type="project" value="InterPro"/>
</dbReference>
<reference evidence="2" key="1">
    <citation type="journal article" date="2020" name="Stud. Mycol.">
        <title>101 Dothideomycetes genomes: a test case for predicting lifestyles and emergence of pathogens.</title>
        <authorList>
            <person name="Haridas S."/>
            <person name="Albert R."/>
            <person name="Binder M."/>
            <person name="Bloem J."/>
            <person name="Labutti K."/>
            <person name="Salamov A."/>
            <person name="Andreopoulos B."/>
            <person name="Baker S."/>
            <person name="Barry K."/>
            <person name="Bills G."/>
            <person name="Bluhm B."/>
            <person name="Cannon C."/>
            <person name="Castanera R."/>
            <person name="Culley D."/>
            <person name="Daum C."/>
            <person name="Ezra D."/>
            <person name="Gonzalez J."/>
            <person name="Henrissat B."/>
            <person name="Kuo A."/>
            <person name="Liang C."/>
            <person name="Lipzen A."/>
            <person name="Lutzoni F."/>
            <person name="Magnuson J."/>
            <person name="Mondo S."/>
            <person name="Nolan M."/>
            <person name="Ohm R."/>
            <person name="Pangilinan J."/>
            <person name="Park H.-J."/>
            <person name="Ramirez L."/>
            <person name="Alfaro M."/>
            <person name="Sun H."/>
            <person name="Tritt A."/>
            <person name="Yoshinaga Y."/>
            <person name="Zwiers L.-H."/>
            <person name="Turgeon B."/>
            <person name="Goodwin S."/>
            <person name="Spatafora J."/>
            <person name="Crous P."/>
            <person name="Grigoriev I."/>
        </authorList>
    </citation>
    <scope>NUCLEOTIDE SEQUENCE</scope>
    <source>
        <strain evidence="2">CBS 125425</strain>
    </source>
</reference>
<dbReference type="EMBL" id="ML996413">
    <property type="protein sequence ID" value="KAF2726664.1"/>
    <property type="molecule type" value="Genomic_DNA"/>
</dbReference>
<evidence type="ECO:0000313" key="3">
    <source>
        <dbReference type="Proteomes" id="UP000799444"/>
    </source>
</evidence>
<protein>
    <recommendedName>
        <fullName evidence="1">N-acetyltransferase domain-containing protein</fullName>
    </recommendedName>
</protein>
<dbReference type="OrthoDB" id="4738875at2759"/>
<keyword evidence="3" id="KW-1185">Reference proteome</keyword>
<dbReference type="Proteomes" id="UP000799444">
    <property type="component" value="Unassembled WGS sequence"/>
</dbReference>
<dbReference type="Pfam" id="PF00583">
    <property type="entry name" value="Acetyltransf_1"/>
    <property type="match status" value="1"/>
</dbReference>